<keyword evidence="2" id="KW-1185">Reference proteome</keyword>
<reference evidence="1 2" key="1">
    <citation type="journal article" date="2019" name="Plant Biotechnol. J.">
        <title>The red bayberry genome and genetic basis of sex determination.</title>
        <authorList>
            <person name="Jia H.M."/>
            <person name="Jia H.J."/>
            <person name="Cai Q.L."/>
            <person name="Wang Y."/>
            <person name="Zhao H.B."/>
            <person name="Yang W.F."/>
            <person name="Wang G.Y."/>
            <person name="Li Y.H."/>
            <person name="Zhan D.L."/>
            <person name="Shen Y.T."/>
            <person name="Niu Q.F."/>
            <person name="Chang L."/>
            <person name="Qiu J."/>
            <person name="Zhao L."/>
            <person name="Xie H.B."/>
            <person name="Fu W.Y."/>
            <person name="Jin J."/>
            <person name="Li X.W."/>
            <person name="Jiao Y."/>
            <person name="Zhou C.C."/>
            <person name="Tu T."/>
            <person name="Chai C.Y."/>
            <person name="Gao J.L."/>
            <person name="Fan L.J."/>
            <person name="van de Weg E."/>
            <person name="Wang J.Y."/>
            <person name="Gao Z.S."/>
        </authorList>
    </citation>
    <scope>NUCLEOTIDE SEQUENCE [LARGE SCALE GENOMIC DNA]</scope>
    <source>
        <tissue evidence="1">Leaves</tissue>
    </source>
</reference>
<protein>
    <submittedName>
        <fullName evidence="1">Uncharacterized protein</fullName>
    </submittedName>
</protein>
<comment type="caution">
    <text evidence="1">The sequence shown here is derived from an EMBL/GenBank/DDBJ whole genome shotgun (WGS) entry which is preliminary data.</text>
</comment>
<evidence type="ECO:0000313" key="1">
    <source>
        <dbReference type="EMBL" id="KAB1227288.1"/>
    </source>
</evidence>
<name>A0A6A1WU35_9ROSI</name>
<dbReference type="AlphaFoldDB" id="A0A6A1WU35"/>
<gene>
    <name evidence="1" type="ORF">CJ030_MR1G029342</name>
</gene>
<accession>A0A6A1WU35</accession>
<evidence type="ECO:0000313" key="2">
    <source>
        <dbReference type="Proteomes" id="UP000516437"/>
    </source>
</evidence>
<sequence length="90" mass="10668">MGHYIMHLFMPLNNIVNQLKDQETVNLLQENKKLHAKSLEYEKREEELNLKIWKSKLKVMIPVVNKILVKIVSTEQRNRTCLVRKLCLPA</sequence>
<dbReference type="Proteomes" id="UP000516437">
    <property type="component" value="Chromosome 1"/>
</dbReference>
<dbReference type="OrthoDB" id="1749242at2759"/>
<proteinExistence type="predicted"/>
<dbReference type="EMBL" id="RXIC02000019">
    <property type="protein sequence ID" value="KAB1227288.1"/>
    <property type="molecule type" value="Genomic_DNA"/>
</dbReference>
<organism evidence="1 2">
    <name type="scientific">Morella rubra</name>
    <name type="common">Chinese bayberry</name>
    <dbReference type="NCBI Taxonomy" id="262757"/>
    <lineage>
        <taxon>Eukaryota</taxon>
        <taxon>Viridiplantae</taxon>
        <taxon>Streptophyta</taxon>
        <taxon>Embryophyta</taxon>
        <taxon>Tracheophyta</taxon>
        <taxon>Spermatophyta</taxon>
        <taxon>Magnoliopsida</taxon>
        <taxon>eudicotyledons</taxon>
        <taxon>Gunneridae</taxon>
        <taxon>Pentapetalae</taxon>
        <taxon>rosids</taxon>
        <taxon>fabids</taxon>
        <taxon>Fagales</taxon>
        <taxon>Myricaceae</taxon>
        <taxon>Morella</taxon>
    </lineage>
</organism>